<name>A0A4R5DHA0_9ACTN</name>
<sequence length="330" mass="36930">MTNPPTFVLRFERVTRALQILTMHPDGLPLGRLAAELETDEKTLREEIIAFYRADISPAFEAGSYRQVRIEFLGADGEPDEVEPAEAEIVRASTDQPAAEIGVVHTAPAELADIYRAGQALLSLEPENNVLDGALKALGETMLQGIRPMDDHWKAELAGTLLGAVHRRHRVRIDYSPVWRDECREHVVAPYRLLRTRRGWELDAGVSPDGRVIGTFLLTGIRDAVVLDETFERSDDLDEAMAENRRELAVDVVVPQDARWVVDRFAESSEVLDEDEESVKLRARLLPPVDQRLGILLLVAGPLAFVTDPPHLADAGRTLARELLDHYRRC</sequence>
<feature type="domain" description="WYL" evidence="1">
    <location>
        <begin position="159"/>
        <end position="223"/>
    </location>
</feature>
<protein>
    <submittedName>
        <fullName evidence="2">WYL domain-containing protein</fullName>
    </submittedName>
</protein>
<evidence type="ECO:0000313" key="3">
    <source>
        <dbReference type="Proteomes" id="UP000294739"/>
    </source>
</evidence>
<dbReference type="InterPro" id="IPR051534">
    <property type="entry name" value="CBASS_pafABC_assoc_protein"/>
</dbReference>
<organism evidence="2 3">
    <name type="scientific">Jiangella asiatica</name>
    <dbReference type="NCBI Taxonomy" id="2530372"/>
    <lineage>
        <taxon>Bacteria</taxon>
        <taxon>Bacillati</taxon>
        <taxon>Actinomycetota</taxon>
        <taxon>Actinomycetes</taxon>
        <taxon>Jiangellales</taxon>
        <taxon>Jiangellaceae</taxon>
        <taxon>Jiangella</taxon>
    </lineage>
</organism>
<evidence type="ECO:0000313" key="2">
    <source>
        <dbReference type="EMBL" id="TDE10125.1"/>
    </source>
</evidence>
<evidence type="ECO:0000259" key="1">
    <source>
        <dbReference type="Pfam" id="PF13280"/>
    </source>
</evidence>
<gene>
    <name evidence="2" type="ORF">E1269_12455</name>
</gene>
<dbReference type="OrthoDB" id="3768405at2"/>
<proteinExistence type="predicted"/>
<dbReference type="PANTHER" id="PTHR34580">
    <property type="match status" value="1"/>
</dbReference>
<dbReference type="Pfam" id="PF13280">
    <property type="entry name" value="WYL"/>
    <property type="match status" value="1"/>
</dbReference>
<dbReference type="InParanoid" id="A0A4R5DHA0"/>
<dbReference type="PROSITE" id="PS52050">
    <property type="entry name" value="WYL"/>
    <property type="match status" value="1"/>
</dbReference>
<dbReference type="PANTHER" id="PTHR34580:SF1">
    <property type="entry name" value="PROTEIN PAFC"/>
    <property type="match status" value="1"/>
</dbReference>
<accession>A0A4R5DHA0</accession>
<dbReference type="AlphaFoldDB" id="A0A4R5DHA0"/>
<reference evidence="2 3" key="1">
    <citation type="submission" date="2019-03" db="EMBL/GenBank/DDBJ databases">
        <title>Draft genome sequences of novel Actinobacteria.</title>
        <authorList>
            <person name="Sahin N."/>
            <person name="Ay H."/>
            <person name="Saygin H."/>
        </authorList>
    </citation>
    <scope>NUCLEOTIDE SEQUENCE [LARGE SCALE GENOMIC DNA]</scope>
    <source>
        <strain evidence="2 3">5K138</strain>
    </source>
</reference>
<dbReference type="RefSeq" id="WP_131894891.1">
    <property type="nucleotide sequence ID" value="NZ_SMKZ01000015.1"/>
</dbReference>
<dbReference type="Proteomes" id="UP000294739">
    <property type="component" value="Unassembled WGS sequence"/>
</dbReference>
<dbReference type="InterPro" id="IPR026881">
    <property type="entry name" value="WYL_dom"/>
</dbReference>
<dbReference type="EMBL" id="SMKZ01000015">
    <property type="protein sequence ID" value="TDE10125.1"/>
    <property type="molecule type" value="Genomic_DNA"/>
</dbReference>
<keyword evidence="3" id="KW-1185">Reference proteome</keyword>
<comment type="caution">
    <text evidence="2">The sequence shown here is derived from an EMBL/GenBank/DDBJ whole genome shotgun (WGS) entry which is preliminary data.</text>
</comment>